<dbReference type="Pfam" id="PF01641">
    <property type="entry name" value="SelR"/>
    <property type="match status" value="1"/>
</dbReference>
<dbReference type="PROSITE" id="PS51790">
    <property type="entry name" value="MSRB"/>
    <property type="match status" value="1"/>
</dbReference>
<dbReference type="SUPFAM" id="SSF51316">
    <property type="entry name" value="Mss4-like"/>
    <property type="match status" value="1"/>
</dbReference>
<keyword evidence="3" id="KW-0479">Metal-binding</keyword>
<keyword evidence="4" id="KW-0862">Zinc</keyword>
<gene>
    <name evidence="8" type="ORF">LS81_002640</name>
</gene>
<proteinExistence type="predicted"/>
<feature type="domain" description="MsrB" evidence="7">
    <location>
        <begin position="1"/>
        <end position="117"/>
    </location>
</feature>
<evidence type="ECO:0000256" key="2">
    <source>
        <dbReference type="ARBA" id="ARBA00012499"/>
    </source>
</evidence>
<dbReference type="InterPro" id="IPR011057">
    <property type="entry name" value="Mss4-like_sf"/>
</dbReference>
<dbReference type="OrthoDB" id="4174719at2"/>
<evidence type="ECO:0000259" key="7">
    <source>
        <dbReference type="PROSITE" id="PS51790"/>
    </source>
</evidence>
<dbReference type="Gene3D" id="2.170.150.20">
    <property type="entry name" value="Peptide methionine sulfoxide reductase"/>
    <property type="match status" value="1"/>
</dbReference>
<keyword evidence="5 8" id="KW-0560">Oxidoreductase</keyword>
<dbReference type="PANTHER" id="PTHR46081">
    <property type="entry name" value="PEPTIDE METHIONINE SULFOXIDE REDUCTASE 2"/>
    <property type="match status" value="1"/>
</dbReference>
<dbReference type="NCBIfam" id="TIGR00357">
    <property type="entry name" value="peptide-methionine (R)-S-oxide reductase MsrB"/>
    <property type="match status" value="1"/>
</dbReference>
<evidence type="ECO:0000256" key="4">
    <source>
        <dbReference type="ARBA" id="ARBA00022833"/>
    </source>
</evidence>
<dbReference type="NCBIfam" id="NF004036">
    <property type="entry name" value="PRK05508.1"/>
    <property type="match status" value="1"/>
</dbReference>
<protein>
    <recommendedName>
        <fullName evidence="2">peptide-methionine (R)-S-oxide reductase</fullName>
        <ecNumber evidence="2">1.8.4.12</ecNumber>
    </recommendedName>
</protein>
<dbReference type="RefSeq" id="WP_034346771.1">
    <property type="nucleotide sequence ID" value="NZ_FZNG01000027.1"/>
</dbReference>
<dbReference type="GO" id="GO:0030091">
    <property type="term" value="P:protein repair"/>
    <property type="evidence" value="ECO:0007669"/>
    <property type="project" value="InterPro"/>
</dbReference>
<evidence type="ECO:0000256" key="6">
    <source>
        <dbReference type="ARBA" id="ARBA00048488"/>
    </source>
</evidence>
<dbReference type="PANTHER" id="PTHR46081:SF8">
    <property type="entry name" value="PEPTIDE METHIONINE SULFOXIDE REDUCTASE 2"/>
    <property type="match status" value="1"/>
</dbReference>
<dbReference type="EMBL" id="JRPL02000004">
    <property type="protein sequence ID" value="TLD84121.1"/>
    <property type="molecule type" value="Genomic_DNA"/>
</dbReference>
<reference evidence="8 9" key="1">
    <citation type="journal article" date="2014" name="Genome Announc.">
        <title>Draft genome sequences of eight enterohepatic helicobacter species isolated from both laboratory and wild rodents.</title>
        <authorList>
            <person name="Sheh A."/>
            <person name="Shen Z."/>
            <person name="Fox J.G."/>
        </authorList>
    </citation>
    <scope>NUCLEOTIDE SEQUENCE [LARGE SCALE GENOMIC DNA]</scope>
    <source>
        <strain evidence="8 9">ATCC 700114</strain>
    </source>
</reference>
<name>A0A4U8SDI3_9HELI</name>
<organism evidence="8 9">
    <name type="scientific">Helicobacter trogontum</name>
    <dbReference type="NCBI Taxonomy" id="50960"/>
    <lineage>
        <taxon>Bacteria</taxon>
        <taxon>Pseudomonadati</taxon>
        <taxon>Campylobacterota</taxon>
        <taxon>Epsilonproteobacteria</taxon>
        <taxon>Campylobacterales</taxon>
        <taxon>Helicobacteraceae</taxon>
        <taxon>Helicobacter</taxon>
    </lineage>
</organism>
<dbReference type="GO" id="GO:0006979">
    <property type="term" value="P:response to oxidative stress"/>
    <property type="evidence" value="ECO:0007669"/>
    <property type="project" value="InterPro"/>
</dbReference>
<evidence type="ECO:0000256" key="3">
    <source>
        <dbReference type="ARBA" id="ARBA00022723"/>
    </source>
</evidence>
<dbReference type="InterPro" id="IPR002579">
    <property type="entry name" value="Met_Sox_Rdtase_MsrB_dom"/>
</dbReference>
<dbReference type="AlphaFoldDB" id="A0A4U8SDI3"/>
<evidence type="ECO:0000256" key="5">
    <source>
        <dbReference type="ARBA" id="ARBA00023002"/>
    </source>
</evidence>
<comment type="catalytic activity">
    <reaction evidence="6">
        <text>L-methionyl-[protein] + [thioredoxin]-disulfide + H2O = L-methionyl-(R)-S-oxide-[protein] + [thioredoxin]-dithiol</text>
        <dbReference type="Rhea" id="RHEA:24164"/>
        <dbReference type="Rhea" id="RHEA-COMP:10698"/>
        <dbReference type="Rhea" id="RHEA-COMP:10700"/>
        <dbReference type="Rhea" id="RHEA-COMP:12313"/>
        <dbReference type="Rhea" id="RHEA-COMP:12314"/>
        <dbReference type="ChEBI" id="CHEBI:15377"/>
        <dbReference type="ChEBI" id="CHEBI:16044"/>
        <dbReference type="ChEBI" id="CHEBI:29950"/>
        <dbReference type="ChEBI" id="CHEBI:45764"/>
        <dbReference type="ChEBI" id="CHEBI:50058"/>
        <dbReference type="EC" id="1.8.4.12"/>
    </reaction>
</comment>
<dbReference type="GO" id="GO:0046872">
    <property type="term" value="F:metal ion binding"/>
    <property type="evidence" value="ECO:0007669"/>
    <property type="project" value="UniProtKB-KW"/>
</dbReference>
<evidence type="ECO:0000313" key="9">
    <source>
        <dbReference type="Proteomes" id="UP000029878"/>
    </source>
</evidence>
<dbReference type="GO" id="GO:0033743">
    <property type="term" value="F:peptide-methionine (R)-S-oxide reductase activity"/>
    <property type="evidence" value="ECO:0007669"/>
    <property type="project" value="UniProtKB-EC"/>
</dbReference>
<accession>A0A4U8SDI3</accession>
<evidence type="ECO:0000313" key="8">
    <source>
        <dbReference type="EMBL" id="TLD84121.1"/>
    </source>
</evidence>
<sequence>MKILNEFEKHVLLEKGTEPPFSGEYNDFFEHGIYVCKMCETPLFTSDSKFSGHCGWPSFDSSIGNNVKEVLDQDGMRTEIICANCGAHLGHVFRGEGFTMKNTRHCVNSISLIFIPKDKLNHSLHTDYNL</sequence>
<comment type="caution">
    <text evidence="8">The sequence shown here is derived from an EMBL/GenBank/DDBJ whole genome shotgun (WGS) entry which is preliminary data.</text>
</comment>
<dbReference type="EC" id="1.8.4.12" evidence="2"/>
<dbReference type="InterPro" id="IPR028427">
    <property type="entry name" value="Met_Sox_Rdtase_MsrB"/>
</dbReference>
<comment type="cofactor">
    <cofactor evidence="1">
        <name>Zn(2+)</name>
        <dbReference type="ChEBI" id="CHEBI:29105"/>
    </cofactor>
</comment>
<evidence type="ECO:0000256" key="1">
    <source>
        <dbReference type="ARBA" id="ARBA00001947"/>
    </source>
</evidence>
<dbReference type="Proteomes" id="UP000029878">
    <property type="component" value="Unassembled WGS sequence"/>
</dbReference>